<name>A0A1J6IJK9_NICAT</name>
<proteinExistence type="predicted"/>
<evidence type="ECO:0000256" key="1">
    <source>
        <dbReference type="SAM" id="MobiDB-lite"/>
    </source>
</evidence>
<protein>
    <submittedName>
        <fullName evidence="2">Uncharacterized protein</fullName>
    </submittedName>
</protein>
<evidence type="ECO:0000313" key="3">
    <source>
        <dbReference type="Proteomes" id="UP000187609"/>
    </source>
</evidence>
<comment type="caution">
    <text evidence="2">The sequence shown here is derived from an EMBL/GenBank/DDBJ whole genome shotgun (WGS) entry which is preliminary data.</text>
</comment>
<accession>A0A1J6IJK9</accession>
<reference evidence="2" key="1">
    <citation type="submission" date="2016-11" db="EMBL/GenBank/DDBJ databases">
        <title>The genome of Nicotiana attenuata.</title>
        <authorList>
            <person name="Xu S."/>
            <person name="Brockmoeller T."/>
            <person name="Gaquerel E."/>
            <person name="Navarro A."/>
            <person name="Kuhl H."/>
            <person name="Gase K."/>
            <person name="Ling Z."/>
            <person name="Zhou W."/>
            <person name="Kreitzer C."/>
            <person name="Stanke M."/>
            <person name="Tang H."/>
            <person name="Lyons E."/>
            <person name="Pandey P."/>
            <person name="Pandey S.P."/>
            <person name="Timmermann B."/>
            <person name="Baldwin I.T."/>
        </authorList>
    </citation>
    <scope>NUCLEOTIDE SEQUENCE [LARGE SCALE GENOMIC DNA]</scope>
    <source>
        <strain evidence="2">UT</strain>
    </source>
</reference>
<feature type="region of interest" description="Disordered" evidence="1">
    <location>
        <begin position="97"/>
        <end position="121"/>
    </location>
</feature>
<dbReference type="Proteomes" id="UP000187609">
    <property type="component" value="Unassembled WGS sequence"/>
</dbReference>
<organism evidence="2 3">
    <name type="scientific">Nicotiana attenuata</name>
    <name type="common">Coyote tobacco</name>
    <dbReference type="NCBI Taxonomy" id="49451"/>
    <lineage>
        <taxon>Eukaryota</taxon>
        <taxon>Viridiplantae</taxon>
        <taxon>Streptophyta</taxon>
        <taxon>Embryophyta</taxon>
        <taxon>Tracheophyta</taxon>
        <taxon>Spermatophyta</taxon>
        <taxon>Magnoliopsida</taxon>
        <taxon>eudicotyledons</taxon>
        <taxon>Gunneridae</taxon>
        <taxon>Pentapetalae</taxon>
        <taxon>asterids</taxon>
        <taxon>lamiids</taxon>
        <taxon>Solanales</taxon>
        <taxon>Solanaceae</taxon>
        <taxon>Nicotianoideae</taxon>
        <taxon>Nicotianeae</taxon>
        <taxon>Nicotiana</taxon>
    </lineage>
</organism>
<dbReference type="Gramene" id="OIT00712">
    <property type="protein sequence ID" value="OIT00712"/>
    <property type="gene ID" value="A4A49_12621"/>
</dbReference>
<dbReference type="STRING" id="49451.A0A1J6IJK9"/>
<evidence type="ECO:0000313" key="2">
    <source>
        <dbReference type="EMBL" id="OIT00712.1"/>
    </source>
</evidence>
<gene>
    <name evidence="2" type="ORF">A4A49_12621</name>
</gene>
<sequence>MEDQKLKLKALIDASVKEVTDPFSMDIAEIRCMLQNVVGKIAPTTYQSRFGLRSPMEAMSVKIPRFSGDDPATWVFQNPRLDCNNLNSAHKVFAKEPSRETDNVLDDKRGIPTDDATKAEGEDDDAVVLVKVDEGTEVFLTQAKEKMGNSDLDDNKEHFIPLINSVGDTRPQRDTSESYVIATYLACGSSKQKIEIASSKDVYLAKFLVEPETVEDLCLDQFILENEYSIPTSDKPSDEIMPDVEHGKSMVGFTDRHILSQYPFDPGANVFIVTIPITARDPCVWYPGISSEFRALAGSTENMEAHKLFEETRKRKSCLFANLYDWEHVGGIERGVECSCNFRNSHASYKLLSGSITLSFMCSFDGAPTHIEDQYIIDQSRLLQSGRALELNRLYPDMPSKLVICINELVATTLVKMYTNNAQLDSAEMLFSKTV</sequence>
<dbReference type="AlphaFoldDB" id="A0A1J6IJK9"/>
<keyword evidence="3" id="KW-1185">Reference proteome</keyword>
<dbReference type="EMBL" id="MJEQ01037189">
    <property type="protein sequence ID" value="OIT00712.1"/>
    <property type="molecule type" value="Genomic_DNA"/>
</dbReference>
<feature type="compositionally biased region" description="Basic and acidic residues" evidence="1">
    <location>
        <begin position="97"/>
        <end position="120"/>
    </location>
</feature>